<dbReference type="PANTHER" id="PTHR30203">
    <property type="entry name" value="OUTER MEMBRANE CATION EFFLUX PROTEIN"/>
    <property type="match status" value="1"/>
</dbReference>
<dbReference type="InterPro" id="IPR003423">
    <property type="entry name" value="OMP_efflux"/>
</dbReference>
<feature type="chain" id="PRO_5044991690" evidence="2">
    <location>
        <begin position="23"/>
        <end position="464"/>
    </location>
</feature>
<dbReference type="Gene3D" id="2.20.200.10">
    <property type="entry name" value="Outer membrane efflux proteins (OEP)"/>
    <property type="match status" value="1"/>
</dbReference>
<keyword evidence="2" id="KW-0472">Membrane</keyword>
<evidence type="ECO:0000313" key="3">
    <source>
        <dbReference type="EMBL" id="MET7016368.1"/>
    </source>
</evidence>
<keyword evidence="2" id="KW-1134">Transmembrane beta strand</keyword>
<keyword evidence="2" id="KW-0564">Palmitate</keyword>
<name>A0ABV2TS47_9RHOO</name>
<comment type="similarity">
    <text evidence="1 2">Belongs to the outer membrane factor (OMF) (TC 1.B.17) family.</text>
</comment>
<protein>
    <submittedName>
        <fullName evidence="3">Efflux transporter outer membrane subunit</fullName>
    </submittedName>
</protein>
<keyword evidence="2" id="KW-0449">Lipoprotein</keyword>
<accession>A0ABV2TS47</accession>
<feature type="signal peptide" evidence="2">
    <location>
        <begin position="1"/>
        <end position="22"/>
    </location>
</feature>
<dbReference type="PROSITE" id="PS51257">
    <property type="entry name" value="PROKAR_LIPOPROTEIN"/>
    <property type="match status" value="1"/>
</dbReference>
<organism evidence="3 4">
    <name type="scientific">Uliginosibacterium flavum</name>
    <dbReference type="NCBI Taxonomy" id="1396831"/>
    <lineage>
        <taxon>Bacteria</taxon>
        <taxon>Pseudomonadati</taxon>
        <taxon>Pseudomonadota</taxon>
        <taxon>Betaproteobacteria</taxon>
        <taxon>Rhodocyclales</taxon>
        <taxon>Zoogloeaceae</taxon>
        <taxon>Uliginosibacterium</taxon>
    </lineage>
</organism>
<keyword evidence="2" id="KW-0732">Signal</keyword>
<dbReference type="Proteomes" id="UP001549691">
    <property type="component" value="Unassembled WGS sequence"/>
</dbReference>
<dbReference type="SUPFAM" id="SSF56954">
    <property type="entry name" value="Outer membrane efflux proteins (OEP)"/>
    <property type="match status" value="1"/>
</dbReference>
<dbReference type="PANTHER" id="PTHR30203:SF32">
    <property type="entry name" value="CATION EFFLUX SYSTEM PROTEIN CUSC"/>
    <property type="match status" value="1"/>
</dbReference>
<dbReference type="InterPro" id="IPR010131">
    <property type="entry name" value="MdtP/NodT-like"/>
</dbReference>
<keyword evidence="2" id="KW-0812">Transmembrane</keyword>
<reference evidence="3 4" key="1">
    <citation type="submission" date="2024-07" db="EMBL/GenBank/DDBJ databases">
        <title>Uliginosibacterium flavum JJ3220;KACC:17644.</title>
        <authorList>
            <person name="Kim M.K."/>
        </authorList>
    </citation>
    <scope>NUCLEOTIDE SEQUENCE [LARGE SCALE GENOMIC DNA]</scope>
    <source>
        <strain evidence="3 4">KACC:17644</strain>
    </source>
</reference>
<evidence type="ECO:0000313" key="4">
    <source>
        <dbReference type="Proteomes" id="UP001549691"/>
    </source>
</evidence>
<gene>
    <name evidence="3" type="ORF">ABXR19_19450</name>
</gene>
<proteinExistence type="inferred from homology"/>
<dbReference type="Pfam" id="PF02321">
    <property type="entry name" value="OEP"/>
    <property type="match status" value="2"/>
</dbReference>
<evidence type="ECO:0000256" key="2">
    <source>
        <dbReference type="RuleBase" id="RU362097"/>
    </source>
</evidence>
<keyword evidence="4" id="KW-1185">Reference proteome</keyword>
<dbReference type="EMBL" id="JBEWZI010000038">
    <property type="protein sequence ID" value="MET7016368.1"/>
    <property type="molecule type" value="Genomic_DNA"/>
</dbReference>
<sequence>MNKTSMSLAVALACLVAGCSMAPTYERPAAPVAANWQAGGAEGRAAADIGWQEYFADAQLRGVIELALANNRDLRVAIANIDKARAQYQIQRANLLPAVSATAGETAMRTPAAMSTTGQERISRTYSAGVGFAAYELDVFGRVQSLKNQALSQYLAIEEVRRSVQISLVAEVANAWLTLGADRERLQVAQATLQAQRDSLGLAQRRYDVGSASGLDLAQARTSVESARVDAARYTSQVALDENALTLLVGAGVPADLQPKVLVAQVTTQAELPAGLPAETLLRRPDVLQAEQQLIAANANIGAARAAFFPRISLTASTGFTSVALDDLFTGAARTWSFAPQISVPIFNGGANRANLDAAQASKVAQVAQYEKAVQSAFREVADALAQRATLGEQFEAQSALNAASDDAYRLSQARYDKGVAGYLSVLDSQRSQYAAQQGLIGTRLALQSNRVTLYKVLGGGMKE</sequence>
<evidence type="ECO:0000256" key="1">
    <source>
        <dbReference type="ARBA" id="ARBA00007613"/>
    </source>
</evidence>
<dbReference type="NCBIfam" id="TIGR01845">
    <property type="entry name" value="outer_NodT"/>
    <property type="match status" value="1"/>
</dbReference>
<dbReference type="Gene3D" id="1.20.1600.10">
    <property type="entry name" value="Outer membrane efflux proteins (OEP)"/>
    <property type="match status" value="1"/>
</dbReference>
<comment type="caution">
    <text evidence="3">The sequence shown here is derived from an EMBL/GenBank/DDBJ whole genome shotgun (WGS) entry which is preliminary data.</text>
</comment>
<comment type="subcellular location">
    <subcellularLocation>
        <location evidence="2">Cell membrane</location>
        <topology evidence="2">Lipid-anchor</topology>
    </subcellularLocation>
</comment>